<reference evidence="3 4" key="1">
    <citation type="submission" date="2018-06" db="EMBL/GenBank/DDBJ databases">
        <title>Streptacidiphilus pinicola sp. nov., isolated from pine grove soil.</title>
        <authorList>
            <person name="Roh S.G."/>
            <person name="Park S."/>
            <person name="Kim M.-K."/>
            <person name="Yun B.-R."/>
            <person name="Park J."/>
            <person name="Kim M.J."/>
            <person name="Kim Y.S."/>
            <person name="Kim S.B."/>
        </authorList>
    </citation>
    <scope>NUCLEOTIDE SEQUENCE [LARGE SCALE GENOMIC DNA]</scope>
    <source>
        <strain evidence="3 4">MMS16-CNU450</strain>
    </source>
</reference>
<dbReference type="InterPro" id="IPR024344">
    <property type="entry name" value="MDMPI_metal-binding"/>
</dbReference>
<name>A0A2X0J5T8_9ACTN</name>
<dbReference type="Pfam" id="PF11716">
    <property type="entry name" value="MDMPI_N"/>
    <property type="match status" value="1"/>
</dbReference>
<accession>A0A2X0J5T8</accession>
<dbReference type="NCBIfam" id="TIGR03083">
    <property type="entry name" value="maleylpyruvate isomerase family mycothiol-dependent enzyme"/>
    <property type="match status" value="1"/>
</dbReference>
<dbReference type="NCBIfam" id="TIGR03086">
    <property type="entry name" value="TIGR03086 family metal-binding protein"/>
    <property type="match status" value="1"/>
</dbReference>
<dbReference type="OrthoDB" id="5185819at2"/>
<evidence type="ECO:0000259" key="2">
    <source>
        <dbReference type="Pfam" id="PF11716"/>
    </source>
</evidence>
<dbReference type="EMBL" id="QKYN01000038">
    <property type="protein sequence ID" value="RAG85656.1"/>
    <property type="molecule type" value="Genomic_DNA"/>
</dbReference>
<dbReference type="RefSeq" id="WP_111500618.1">
    <property type="nucleotide sequence ID" value="NZ_QKYN01000038.1"/>
</dbReference>
<keyword evidence="4" id="KW-1185">Reference proteome</keyword>
<comment type="caution">
    <text evidence="3">The sequence shown here is derived from an EMBL/GenBank/DDBJ whole genome shotgun (WGS) entry which is preliminary data.</text>
</comment>
<evidence type="ECO:0000256" key="1">
    <source>
        <dbReference type="SAM" id="MobiDB-lite"/>
    </source>
</evidence>
<organism evidence="3 4">
    <name type="scientific">Streptacidiphilus pinicola</name>
    <dbReference type="NCBI Taxonomy" id="2219663"/>
    <lineage>
        <taxon>Bacteria</taxon>
        <taxon>Bacillati</taxon>
        <taxon>Actinomycetota</taxon>
        <taxon>Actinomycetes</taxon>
        <taxon>Kitasatosporales</taxon>
        <taxon>Streptomycetaceae</taxon>
        <taxon>Streptacidiphilus</taxon>
    </lineage>
</organism>
<gene>
    <name evidence="3" type="ORF">DN069_10415</name>
</gene>
<evidence type="ECO:0000313" key="3">
    <source>
        <dbReference type="EMBL" id="RAG85656.1"/>
    </source>
</evidence>
<feature type="domain" description="Mycothiol-dependent maleylpyruvate isomerase metal-binding" evidence="2">
    <location>
        <begin position="18"/>
        <end position="137"/>
    </location>
</feature>
<dbReference type="Gene3D" id="1.20.120.450">
    <property type="entry name" value="dinb family like domain"/>
    <property type="match status" value="1"/>
</dbReference>
<dbReference type="InterPro" id="IPR034660">
    <property type="entry name" value="DinB/YfiT-like"/>
</dbReference>
<dbReference type="SUPFAM" id="SSF109854">
    <property type="entry name" value="DinB/YfiT-like putative metalloenzymes"/>
    <property type="match status" value="1"/>
</dbReference>
<feature type="region of interest" description="Disordered" evidence="1">
    <location>
        <begin position="192"/>
        <end position="222"/>
    </location>
</feature>
<dbReference type="InterPro" id="IPR017517">
    <property type="entry name" value="Maleyloyr_isom"/>
</dbReference>
<dbReference type="Proteomes" id="UP000248889">
    <property type="component" value="Unassembled WGS sequence"/>
</dbReference>
<dbReference type="GO" id="GO:0046872">
    <property type="term" value="F:metal ion binding"/>
    <property type="evidence" value="ECO:0007669"/>
    <property type="project" value="InterPro"/>
</dbReference>
<protein>
    <submittedName>
        <fullName evidence="3">TIGR03086 family protein</fullName>
    </submittedName>
</protein>
<dbReference type="InterPro" id="IPR017520">
    <property type="entry name" value="CHP03086"/>
</dbReference>
<sequence>MVTQRQTFSAPPRVHSLALDRFAQLVRAVEPEQWGLPTPCRRWSVRDLVNHVTVQQRWLALLLSGVSVAAVGDRLDGDQLGDDPVLAFKRAATEAEEAVSAAGTCSGAVELWTGPAPARHLVSQLVMDLVVHAWDLAHAIGADERLPTPLVAFALRELSAYTDRLAVSGLFDPPLAVPDGADSQTRLLALTGRHSGPLPGLRPGGYPSTAGTAAATSVARTR</sequence>
<dbReference type="AlphaFoldDB" id="A0A2X0J5T8"/>
<evidence type="ECO:0000313" key="4">
    <source>
        <dbReference type="Proteomes" id="UP000248889"/>
    </source>
</evidence>
<proteinExistence type="predicted"/>